<comment type="caution">
    <text evidence="1">The sequence shown here is derived from an EMBL/GenBank/DDBJ whole genome shotgun (WGS) entry which is preliminary data.</text>
</comment>
<proteinExistence type="predicted"/>
<dbReference type="EMBL" id="JACHNG010000001">
    <property type="protein sequence ID" value="MBB4787088.1"/>
    <property type="molecule type" value="Genomic_DNA"/>
</dbReference>
<reference evidence="1 2" key="1">
    <citation type="submission" date="2020-08" db="EMBL/GenBank/DDBJ databases">
        <title>Sequencing the genomes of 1000 actinobacteria strains.</title>
        <authorList>
            <person name="Klenk H.-P."/>
        </authorList>
    </citation>
    <scope>NUCLEOTIDE SEQUENCE [LARGE SCALE GENOMIC DNA]</scope>
    <source>
        <strain evidence="1 2">DSM 41530</strain>
    </source>
</reference>
<protein>
    <submittedName>
        <fullName evidence="1">Uncharacterized protein</fullName>
    </submittedName>
</protein>
<evidence type="ECO:0000313" key="2">
    <source>
        <dbReference type="Proteomes" id="UP000530530"/>
    </source>
</evidence>
<gene>
    <name evidence="1" type="ORF">BJY27_008049</name>
</gene>
<accession>A0ABR6LXL2</accession>
<keyword evidence="2" id="KW-1185">Reference proteome</keyword>
<name>A0ABR6LXL2_9ACTN</name>
<organism evidence="1 2">
    <name type="scientific">Streptomyces rapamycinicus</name>
    <dbReference type="NCBI Taxonomy" id="1226757"/>
    <lineage>
        <taxon>Bacteria</taxon>
        <taxon>Bacillati</taxon>
        <taxon>Actinomycetota</taxon>
        <taxon>Actinomycetes</taxon>
        <taxon>Kitasatosporales</taxon>
        <taxon>Streptomycetaceae</taxon>
        <taxon>Streptomyces</taxon>
        <taxon>Streptomyces violaceusniger group</taxon>
    </lineage>
</organism>
<sequence length="140" mass="15009">MFVVVLVPQRLASGVDDLGQVPGRVVAEGDQSGAVLMVFAVQQAQGRDPQQFWIGVDRDVIATGVDDPRGGALWVVGDVGAVAFAGAVGDRCQSELSAARRQRGESNCQILWIKARTWRGETPRSVAGWQRCHANWSGPP</sequence>
<evidence type="ECO:0000313" key="1">
    <source>
        <dbReference type="EMBL" id="MBB4787088.1"/>
    </source>
</evidence>
<dbReference type="Proteomes" id="UP000530530">
    <property type="component" value="Unassembled WGS sequence"/>
</dbReference>